<dbReference type="NCBIfam" id="TIGR00756">
    <property type="entry name" value="PPR"/>
    <property type="match status" value="2"/>
</dbReference>
<dbReference type="PROSITE" id="PS51375">
    <property type="entry name" value="PPR"/>
    <property type="match status" value="2"/>
</dbReference>
<feature type="repeat" description="PPR" evidence="3">
    <location>
        <begin position="81"/>
        <end position="115"/>
    </location>
</feature>
<keyword evidence="2" id="KW-0677">Repeat</keyword>
<dbReference type="GO" id="GO:0003729">
    <property type="term" value="F:mRNA binding"/>
    <property type="evidence" value="ECO:0007669"/>
    <property type="project" value="TreeGrafter"/>
</dbReference>
<keyword evidence="5" id="KW-1185">Reference proteome</keyword>
<dbReference type="GO" id="GO:0045727">
    <property type="term" value="P:positive regulation of translation"/>
    <property type="evidence" value="ECO:0007669"/>
    <property type="project" value="TreeGrafter"/>
</dbReference>
<feature type="domain" description="Smr" evidence="4">
    <location>
        <begin position="228"/>
        <end position="312"/>
    </location>
</feature>
<dbReference type="InterPro" id="IPR011990">
    <property type="entry name" value="TPR-like_helical_dom_sf"/>
</dbReference>
<dbReference type="Pfam" id="PF01535">
    <property type="entry name" value="PPR"/>
    <property type="match status" value="3"/>
</dbReference>
<organism evidence="5 6">
    <name type="scientific">Elaeis guineensis var. tenera</name>
    <name type="common">Oil palm</name>
    <dbReference type="NCBI Taxonomy" id="51953"/>
    <lineage>
        <taxon>Eukaryota</taxon>
        <taxon>Viridiplantae</taxon>
        <taxon>Streptophyta</taxon>
        <taxon>Embryophyta</taxon>
        <taxon>Tracheophyta</taxon>
        <taxon>Spermatophyta</taxon>
        <taxon>Magnoliopsida</taxon>
        <taxon>Liliopsida</taxon>
        <taxon>Arecaceae</taxon>
        <taxon>Arecoideae</taxon>
        <taxon>Cocoseae</taxon>
        <taxon>Elaeidinae</taxon>
        <taxon>Elaeis</taxon>
    </lineage>
</organism>
<reference evidence="6" key="1">
    <citation type="submission" date="2025-08" db="UniProtKB">
        <authorList>
            <consortium name="RefSeq"/>
        </authorList>
    </citation>
    <scope>IDENTIFICATION</scope>
</reference>
<evidence type="ECO:0000256" key="3">
    <source>
        <dbReference type="PROSITE-ProRule" id="PRU00708"/>
    </source>
</evidence>
<accession>A0A6J0PE54</accession>
<dbReference type="InterPro" id="IPR002625">
    <property type="entry name" value="Smr_dom"/>
</dbReference>
<dbReference type="GeneID" id="105037549"/>
<dbReference type="RefSeq" id="XP_019703399.1">
    <property type="nucleotide sequence ID" value="XM_019847840.2"/>
</dbReference>
<dbReference type="InterPro" id="IPR002885">
    <property type="entry name" value="PPR_rpt"/>
</dbReference>
<dbReference type="PANTHER" id="PTHR47447:SF12">
    <property type="entry name" value="PENTATRICOPEPTIDE REPEAT-CONTAINING PROTEIN ATP4 HOMOLOG, CHLOROPLASTIC"/>
    <property type="match status" value="1"/>
</dbReference>
<dbReference type="PROSITE" id="PS50828">
    <property type="entry name" value="SMR"/>
    <property type="match status" value="1"/>
</dbReference>
<evidence type="ECO:0000256" key="2">
    <source>
        <dbReference type="ARBA" id="ARBA00022737"/>
    </source>
</evidence>
<dbReference type="InParanoid" id="A0A6J0PE54"/>
<name>A0A6J0PE54_ELAGV</name>
<comment type="similarity">
    <text evidence="1">Belongs to the PPR family. P subfamily.</text>
</comment>
<proteinExistence type="inferred from homology"/>
<dbReference type="PANTHER" id="PTHR47447">
    <property type="entry name" value="OS03G0856100 PROTEIN"/>
    <property type="match status" value="1"/>
</dbReference>
<gene>
    <name evidence="6" type="primary">LOC105037549</name>
</gene>
<dbReference type="KEGG" id="egu:105037549"/>
<dbReference type="OrthoDB" id="185373at2759"/>
<dbReference type="Gene3D" id="1.25.40.10">
    <property type="entry name" value="Tetratricopeptide repeat domain"/>
    <property type="match status" value="1"/>
</dbReference>
<dbReference type="AlphaFoldDB" id="A0A6J0PE54"/>
<evidence type="ECO:0000259" key="4">
    <source>
        <dbReference type="PROSITE" id="PS50828"/>
    </source>
</evidence>
<dbReference type="GO" id="GO:0042134">
    <property type="term" value="F:rRNA primary transcript binding"/>
    <property type="evidence" value="ECO:0007669"/>
    <property type="project" value="TreeGrafter"/>
</dbReference>
<protein>
    <submittedName>
        <fullName evidence="6">Pentatricopeptide repeat-containing protein At4g16390, chloroplastic-like</fullName>
    </submittedName>
</protein>
<dbReference type="Proteomes" id="UP000504607">
    <property type="component" value="Unplaced"/>
</dbReference>
<sequence length="330" mass="36786">MKEERMEMNVILYNMLLWMCADIGCVDEAAKIFAEMKGLPDERKPDSWSSSALITAYACSKNVSEVEGLLNEMLEAGYWPDIFVLTSIIQCYGKARQTGDVVRTFDKLLKLGMTPDDRFCGCLLNVLTQTPTEELGKVIDCIERANVKLGSLANLLVDEGAGNGTVKKEAEELFSNIINEVKKAYCNCLIDPCVSINRSEKAYVLLDMALHLEIYTDLPSKSPTRWSLHVKSLSPGAALTDFSVWMNDLSKALENGEELPPLLVIHMGHGKHKYSDKGLAPVLESHLRELNAPFHEAPNTAGWFLTTEVAAKSWLELSNSSEQLLLRLYH</sequence>
<dbReference type="GO" id="GO:0009570">
    <property type="term" value="C:chloroplast stroma"/>
    <property type="evidence" value="ECO:0007669"/>
    <property type="project" value="TreeGrafter"/>
</dbReference>
<evidence type="ECO:0000313" key="6">
    <source>
        <dbReference type="RefSeq" id="XP_019703399.1"/>
    </source>
</evidence>
<evidence type="ECO:0000313" key="5">
    <source>
        <dbReference type="Proteomes" id="UP000504607"/>
    </source>
</evidence>
<evidence type="ECO:0000256" key="1">
    <source>
        <dbReference type="ARBA" id="ARBA00007626"/>
    </source>
</evidence>
<feature type="repeat" description="PPR" evidence="3">
    <location>
        <begin position="46"/>
        <end position="80"/>
    </location>
</feature>
<dbReference type="SMART" id="SM00463">
    <property type="entry name" value="SMR"/>
    <property type="match status" value="1"/>
</dbReference>